<keyword evidence="1" id="KW-1133">Transmembrane helix</keyword>
<sequence>MQGLVLYSWLVLCAAQDIRQRHIANLLTLGAALLALLYLLWTGSTWWGATPAQGGWALLLALLLTSPGYALGRMGAGDVKLLAALGLATDQLHLLGTLIGAGATSLLWILLAPRIWPLMGQGLKQSLRHLDPQQSKNCAFAPFILLGMLSTALWIH</sequence>
<dbReference type="GO" id="GO:0004190">
    <property type="term" value="F:aspartic-type endopeptidase activity"/>
    <property type="evidence" value="ECO:0007669"/>
    <property type="project" value="UniProtKB-EC"/>
</dbReference>
<evidence type="ECO:0000259" key="2">
    <source>
        <dbReference type="Pfam" id="PF01478"/>
    </source>
</evidence>
<dbReference type="GO" id="GO:0016020">
    <property type="term" value="C:membrane"/>
    <property type="evidence" value="ECO:0007669"/>
    <property type="project" value="InterPro"/>
</dbReference>
<evidence type="ECO:0000313" key="4">
    <source>
        <dbReference type="Proteomes" id="UP001155059"/>
    </source>
</evidence>
<gene>
    <name evidence="3" type="ORF">M1B34_01140</name>
</gene>
<keyword evidence="1" id="KW-0812">Transmembrane</keyword>
<feature type="transmembrane region" description="Helical" evidence="1">
    <location>
        <begin position="137"/>
        <end position="155"/>
    </location>
</feature>
<accession>A0A9X2C4N0</accession>
<dbReference type="Pfam" id="PF01478">
    <property type="entry name" value="Peptidase_A24"/>
    <property type="match status" value="1"/>
</dbReference>
<feature type="domain" description="Prepilin type IV endopeptidase peptidase" evidence="2">
    <location>
        <begin position="4"/>
        <end position="109"/>
    </location>
</feature>
<dbReference type="Proteomes" id="UP001155059">
    <property type="component" value="Unassembled WGS sequence"/>
</dbReference>
<keyword evidence="3" id="KW-0378">Hydrolase</keyword>
<protein>
    <submittedName>
        <fullName evidence="3">Prepilin peptidase</fullName>
        <ecNumber evidence="3">3.4.23.43</ecNumber>
    </submittedName>
</protein>
<dbReference type="Gene3D" id="1.20.120.1220">
    <property type="match status" value="1"/>
</dbReference>
<reference evidence="3 4" key="1">
    <citation type="journal article" date="2022" name="Int. J. Syst. Evol. Microbiol.">
        <title>Pseudomonas aegrilactucae sp. nov. and Pseudomonas morbosilactucae sp. nov., pathogens causing bacterial rot of lettuce in Japan.</title>
        <authorList>
            <person name="Sawada H."/>
            <person name="Fujikawa T."/>
            <person name="Satou M."/>
        </authorList>
    </citation>
    <scope>NUCLEOTIDE SEQUENCE [LARGE SCALE GENOMIC DNA]</scope>
    <source>
        <strain evidence="3 4">MAFF 302030</strain>
    </source>
</reference>
<dbReference type="InterPro" id="IPR000045">
    <property type="entry name" value="Prepilin_IV_endopep_pep"/>
</dbReference>
<feature type="transmembrane region" description="Helical" evidence="1">
    <location>
        <begin position="92"/>
        <end position="116"/>
    </location>
</feature>
<organism evidence="3 4">
    <name type="scientific">Pseudomonas morbosilactucae</name>
    <dbReference type="NCBI Taxonomy" id="2938197"/>
    <lineage>
        <taxon>Bacteria</taxon>
        <taxon>Pseudomonadati</taxon>
        <taxon>Pseudomonadota</taxon>
        <taxon>Gammaproteobacteria</taxon>
        <taxon>Pseudomonadales</taxon>
        <taxon>Pseudomonadaceae</taxon>
        <taxon>Pseudomonas</taxon>
    </lineage>
</organism>
<feature type="transmembrane region" description="Helical" evidence="1">
    <location>
        <begin position="54"/>
        <end position="72"/>
    </location>
</feature>
<comment type="caution">
    <text evidence="3">The sequence shown here is derived from an EMBL/GenBank/DDBJ whole genome shotgun (WGS) entry which is preliminary data.</text>
</comment>
<dbReference type="EMBL" id="JALQCW010000003">
    <property type="protein sequence ID" value="MCK9796388.1"/>
    <property type="molecule type" value="Genomic_DNA"/>
</dbReference>
<proteinExistence type="predicted"/>
<keyword evidence="1" id="KW-0472">Membrane</keyword>
<name>A0A9X2C4N0_9PSED</name>
<evidence type="ECO:0000313" key="3">
    <source>
        <dbReference type="EMBL" id="MCK9796388.1"/>
    </source>
</evidence>
<reference evidence="3 4" key="2">
    <citation type="journal article" date="2023" name="Plant Pathol.">
        <title>Dismantling and reorganizing Pseudomonas marginalis sensu#lato.</title>
        <authorList>
            <person name="Sawada H."/>
            <person name="Fujikawa T."/>
            <person name="Satou M."/>
        </authorList>
    </citation>
    <scope>NUCLEOTIDE SEQUENCE [LARGE SCALE GENOMIC DNA]</scope>
    <source>
        <strain evidence="3 4">MAFF 302030</strain>
    </source>
</reference>
<feature type="transmembrane region" description="Helical" evidence="1">
    <location>
        <begin position="25"/>
        <end position="42"/>
    </location>
</feature>
<dbReference type="EC" id="3.4.23.43" evidence="3"/>
<evidence type="ECO:0000256" key="1">
    <source>
        <dbReference type="SAM" id="Phobius"/>
    </source>
</evidence>
<dbReference type="RefSeq" id="WP_268264209.1">
    <property type="nucleotide sequence ID" value="NZ_JALQCW010000003.1"/>
</dbReference>
<dbReference type="AlphaFoldDB" id="A0A9X2C4N0"/>